<dbReference type="Proteomes" id="UP001165190">
    <property type="component" value="Unassembled WGS sequence"/>
</dbReference>
<name>A0A9W7ME10_HIBTR</name>
<organism evidence="1 2">
    <name type="scientific">Hibiscus trionum</name>
    <name type="common">Flower of an hour</name>
    <dbReference type="NCBI Taxonomy" id="183268"/>
    <lineage>
        <taxon>Eukaryota</taxon>
        <taxon>Viridiplantae</taxon>
        <taxon>Streptophyta</taxon>
        <taxon>Embryophyta</taxon>
        <taxon>Tracheophyta</taxon>
        <taxon>Spermatophyta</taxon>
        <taxon>Magnoliopsida</taxon>
        <taxon>eudicotyledons</taxon>
        <taxon>Gunneridae</taxon>
        <taxon>Pentapetalae</taxon>
        <taxon>rosids</taxon>
        <taxon>malvids</taxon>
        <taxon>Malvales</taxon>
        <taxon>Malvaceae</taxon>
        <taxon>Malvoideae</taxon>
        <taxon>Hibiscus</taxon>
    </lineage>
</organism>
<sequence length="91" mass="10690">MDIRNWCSSGCKTVCSGRDYQAMSSPSETSRKLKLKLLWMKLKKEKMKRVPYDPHTYSQNFDHGFTWDEPDNLSRSFSMRFANPSSLQPSY</sequence>
<accession>A0A9W7ME10</accession>
<dbReference type="PANTHER" id="PTHR33168">
    <property type="entry name" value="STRESS INDUCED PROTEIN-RELATED"/>
    <property type="match status" value="1"/>
</dbReference>
<gene>
    <name evidence="1" type="ORF">HRI_003149800</name>
</gene>
<dbReference type="AlphaFoldDB" id="A0A9W7ME10"/>
<dbReference type="EMBL" id="BSYR01000026">
    <property type="protein sequence ID" value="GMI94805.1"/>
    <property type="molecule type" value="Genomic_DNA"/>
</dbReference>
<proteinExistence type="predicted"/>
<keyword evidence="2" id="KW-1185">Reference proteome</keyword>
<reference evidence="1" key="1">
    <citation type="submission" date="2023-05" db="EMBL/GenBank/DDBJ databases">
        <title>Genome and transcriptome analyses reveal genes involved in the formation of fine ridges on petal epidermal cells in Hibiscus trionum.</title>
        <authorList>
            <person name="Koshimizu S."/>
            <person name="Masuda S."/>
            <person name="Ishii T."/>
            <person name="Shirasu K."/>
            <person name="Hoshino A."/>
            <person name="Arita M."/>
        </authorList>
    </citation>
    <scope>NUCLEOTIDE SEQUENCE</scope>
    <source>
        <strain evidence="1">Hamamatsu line</strain>
    </source>
</reference>
<protein>
    <submittedName>
        <fullName evidence="1">Uncharacterized protein</fullName>
    </submittedName>
</protein>
<evidence type="ECO:0000313" key="2">
    <source>
        <dbReference type="Proteomes" id="UP001165190"/>
    </source>
</evidence>
<dbReference type="OrthoDB" id="1688035at2759"/>
<evidence type="ECO:0000313" key="1">
    <source>
        <dbReference type="EMBL" id="GMI94805.1"/>
    </source>
</evidence>
<comment type="caution">
    <text evidence="1">The sequence shown here is derived from an EMBL/GenBank/DDBJ whole genome shotgun (WGS) entry which is preliminary data.</text>
</comment>